<evidence type="ECO:0000256" key="6">
    <source>
        <dbReference type="ARBA" id="ARBA00022840"/>
    </source>
</evidence>
<dbReference type="AlphaFoldDB" id="A0AAD2CNA6"/>
<evidence type="ECO:0000256" key="1">
    <source>
        <dbReference type="ARBA" id="ARBA00022527"/>
    </source>
</evidence>
<evidence type="ECO:0000259" key="14">
    <source>
        <dbReference type="PROSITE" id="PS50222"/>
    </source>
</evidence>
<keyword evidence="3 9" id="KW-0547">Nucleotide-binding</keyword>
<keyword evidence="1" id="KW-0723">Serine/threonine-protein kinase</keyword>
<dbReference type="InterPro" id="IPR011009">
    <property type="entry name" value="Kinase-like_dom_sf"/>
</dbReference>
<dbReference type="Gene3D" id="1.10.238.10">
    <property type="entry name" value="EF-hand"/>
    <property type="match status" value="2"/>
</dbReference>
<evidence type="ECO:0000256" key="7">
    <source>
        <dbReference type="ARBA" id="ARBA00024334"/>
    </source>
</evidence>
<dbReference type="InterPro" id="IPR017441">
    <property type="entry name" value="Protein_kinase_ATP_BS"/>
</dbReference>
<keyword evidence="5" id="KW-0106">Calcium</keyword>
<dbReference type="InterPro" id="IPR030616">
    <property type="entry name" value="Aur-like"/>
</dbReference>
<feature type="domain" description="Protein kinase" evidence="13">
    <location>
        <begin position="132"/>
        <end position="414"/>
    </location>
</feature>
<feature type="domain" description="EF-hand" evidence="14">
    <location>
        <begin position="452"/>
        <end position="488"/>
    </location>
</feature>
<evidence type="ECO:0000259" key="13">
    <source>
        <dbReference type="PROSITE" id="PS50011"/>
    </source>
</evidence>
<dbReference type="InterPro" id="IPR011992">
    <property type="entry name" value="EF-hand-dom_pair"/>
</dbReference>
<dbReference type="SMART" id="SM00054">
    <property type="entry name" value="EFh"/>
    <property type="match status" value="4"/>
</dbReference>
<dbReference type="Pfam" id="PF00069">
    <property type="entry name" value="Pkinase"/>
    <property type="match status" value="1"/>
</dbReference>
<feature type="binding site" evidence="9">
    <location>
        <position position="276"/>
    </location>
    <ligand>
        <name>ATP</name>
        <dbReference type="ChEBI" id="CHEBI:30616"/>
    </ligand>
</feature>
<sequence length="661" mass="74749">MPGARRRRSMISVPFHDKIIACNDVIQPYKKKQKTAAAVAVATNELATSSGTKFSATTSPSPSKLRIKIHSPFKASKLQAQKQHQKQQQQQQQQQQDNATRKVTAKQLDFMDASLMLEPTPIEKMWRLEDHYQLQQLLGEGAYGKVYEAIRISDGQHLALKVIPKYTSTDQALEREIQSLSSLSTPGHEHVCQLYDHHRDEHNVYLAMEYIVGGGELFEHLVRAGPFSEQDAANFLQEFAQGLAYIHSKGYTHGDLKPENLLMSNDAQRPCVKIVDFGFCVPNTKRPPTKLIFGTVAYLAPEILKNLGVPQQPTPPVDMYAVGVIMYTLLTGTHPFDRTNSASDESIKSAMINSLYHANSNQNHHHAPDYLSQHVFDDRVSKLSQSAIDLMRNLLQPCPEKRMTSQQLQQHPWIKGQTATRVLLHSDTKLRRFWQRRFRAAIMKKFHVGILSTDENLKAIYYDSMDITGDGKVDFEEFQVAMKDIFGIHQMKDLFNSVDIQDNGYLEYEEFEAIMKTQFDNVNTSHLISRADTLGVMANTVAENGGMMPPKEPKVSQSSVATTATASTMASRRSTIGVRAEILRQFGRRTSTTSRHDLELIFMHLDQNQDGTVDISELMDFLQDQHNVDSEAISAWADEVDRDMDGTISFEEFYTAMTTSR</sequence>
<evidence type="ECO:0000256" key="11">
    <source>
        <dbReference type="PROSITE-ProRule" id="PRU10141"/>
    </source>
</evidence>
<evidence type="ECO:0000256" key="2">
    <source>
        <dbReference type="ARBA" id="ARBA00022679"/>
    </source>
</evidence>
<dbReference type="SMART" id="SM00220">
    <property type="entry name" value="S_TKc"/>
    <property type="match status" value="1"/>
</dbReference>
<evidence type="ECO:0000256" key="9">
    <source>
        <dbReference type="PIRSR" id="PIRSR630616-2"/>
    </source>
</evidence>
<feature type="binding site" evidence="9 11">
    <location>
        <position position="161"/>
    </location>
    <ligand>
        <name>ATP</name>
        <dbReference type="ChEBI" id="CHEBI:30616"/>
    </ligand>
</feature>
<organism evidence="15 16">
    <name type="scientific">Cylindrotheca closterium</name>
    <dbReference type="NCBI Taxonomy" id="2856"/>
    <lineage>
        <taxon>Eukaryota</taxon>
        <taxon>Sar</taxon>
        <taxon>Stramenopiles</taxon>
        <taxon>Ochrophyta</taxon>
        <taxon>Bacillariophyta</taxon>
        <taxon>Bacillariophyceae</taxon>
        <taxon>Bacillariophycidae</taxon>
        <taxon>Bacillariales</taxon>
        <taxon>Bacillariaceae</taxon>
        <taxon>Cylindrotheca</taxon>
    </lineage>
</organism>
<dbReference type="InterPro" id="IPR018247">
    <property type="entry name" value="EF_Hand_1_Ca_BS"/>
</dbReference>
<protein>
    <recommendedName>
        <fullName evidence="17">Calmodulin</fullName>
    </recommendedName>
</protein>
<dbReference type="SUPFAM" id="SSF56112">
    <property type="entry name" value="Protein kinase-like (PK-like)"/>
    <property type="match status" value="1"/>
</dbReference>
<reference evidence="15" key="1">
    <citation type="submission" date="2023-08" db="EMBL/GenBank/DDBJ databases">
        <authorList>
            <person name="Audoor S."/>
            <person name="Bilcke G."/>
        </authorList>
    </citation>
    <scope>NUCLEOTIDE SEQUENCE</scope>
</reference>
<comment type="caution">
    <text evidence="15">The sequence shown here is derived from an EMBL/GenBank/DDBJ whole genome shotgun (WGS) entry which is preliminary data.</text>
</comment>
<evidence type="ECO:0000256" key="4">
    <source>
        <dbReference type="ARBA" id="ARBA00022777"/>
    </source>
</evidence>
<dbReference type="PROSITE" id="PS50222">
    <property type="entry name" value="EF_HAND_2"/>
    <property type="match status" value="4"/>
</dbReference>
<evidence type="ECO:0008006" key="17">
    <source>
        <dbReference type="Google" id="ProtNLM"/>
    </source>
</evidence>
<evidence type="ECO:0000256" key="8">
    <source>
        <dbReference type="PIRSR" id="PIRSR630616-1"/>
    </source>
</evidence>
<keyword evidence="2" id="KW-0808">Transferase</keyword>
<dbReference type="Pfam" id="PF13202">
    <property type="entry name" value="EF-hand_5"/>
    <property type="match status" value="1"/>
</dbReference>
<evidence type="ECO:0000313" key="15">
    <source>
        <dbReference type="EMBL" id="CAJ1936893.1"/>
    </source>
</evidence>
<dbReference type="EMBL" id="CAKOGP040000569">
    <property type="protein sequence ID" value="CAJ1936893.1"/>
    <property type="molecule type" value="Genomic_DNA"/>
</dbReference>
<dbReference type="Gene3D" id="1.10.510.10">
    <property type="entry name" value="Transferase(Phosphotransferase) domain 1"/>
    <property type="match status" value="1"/>
</dbReference>
<dbReference type="InterPro" id="IPR000719">
    <property type="entry name" value="Prot_kinase_dom"/>
</dbReference>
<dbReference type="Gene3D" id="3.30.200.20">
    <property type="entry name" value="Phosphorylase Kinase, domain 1"/>
    <property type="match status" value="1"/>
</dbReference>
<dbReference type="FunFam" id="1.10.510.10:FF:000571">
    <property type="entry name" value="Maternal embryonic leucine zipper kinase"/>
    <property type="match status" value="1"/>
</dbReference>
<feature type="active site" description="Proton acceptor" evidence="8">
    <location>
        <position position="255"/>
    </location>
</feature>
<dbReference type="PROSITE" id="PS00108">
    <property type="entry name" value="PROTEIN_KINASE_ST"/>
    <property type="match status" value="1"/>
</dbReference>
<accession>A0AAD2CNA6</accession>
<dbReference type="InterPro" id="IPR008271">
    <property type="entry name" value="Ser/Thr_kinase_AS"/>
</dbReference>
<dbReference type="PROSITE" id="PS00018">
    <property type="entry name" value="EF_HAND_1"/>
    <property type="match status" value="2"/>
</dbReference>
<feature type="domain" description="EF-hand" evidence="14">
    <location>
        <begin position="490"/>
        <end position="521"/>
    </location>
</feature>
<feature type="region of interest" description="Disordered" evidence="12">
    <location>
        <begin position="80"/>
        <end position="103"/>
    </location>
</feature>
<feature type="binding site" evidence="9">
    <location>
        <begin position="259"/>
        <end position="260"/>
    </location>
    <ligand>
        <name>ATP</name>
        <dbReference type="ChEBI" id="CHEBI:30616"/>
    </ligand>
</feature>
<dbReference type="Pfam" id="PF13499">
    <property type="entry name" value="EF-hand_7"/>
    <property type="match status" value="1"/>
</dbReference>
<evidence type="ECO:0000313" key="16">
    <source>
        <dbReference type="Proteomes" id="UP001295423"/>
    </source>
</evidence>
<dbReference type="GO" id="GO:0005524">
    <property type="term" value="F:ATP binding"/>
    <property type="evidence" value="ECO:0007669"/>
    <property type="project" value="UniProtKB-UniRule"/>
</dbReference>
<proteinExistence type="inferred from homology"/>
<dbReference type="CDD" id="cd00051">
    <property type="entry name" value="EFh"/>
    <property type="match status" value="2"/>
</dbReference>
<feature type="domain" description="EF-hand" evidence="14">
    <location>
        <begin position="638"/>
        <end position="661"/>
    </location>
</feature>
<keyword evidence="6 9" id="KW-0067">ATP-binding</keyword>
<feature type="compositionally biased region" description="Low complexity" evidence="12">
    <location>
        <begin position="80"/>
        <end position="96"/>
    </location>
</feature>
<comment type="similarity">
    <text evidence="7">Belongs to the protein kinase superfamily. Ser/Thr protein kinase family. CDPK subfamily.</text>
</comment>
<gene>
    <name evidence="15" type="ORF">CYCCA115_LOCUS5416</name>
</gene>
<keyword evidence="4" id="KW-0418">Kinase</keyword>
<dbReference type="GO" id="GO:0005509">
    <property type="term" value="F:calcium ion binding"/>
    <property type="evidence" value="ECO:0007669"/>
    <property type="project" value="InterPro"/>
</dbReference>
<dbReference type="SUPFAM" id="SSF47473">
    <property type="entry name" value="EF-hand"/>
    <property type="match status" value="1"/>
</dbReference>
<name>A0AAD2CNA6_9STRA</name>
<dbReference type="InterPro" id="IPR002048">
    <property type="entry name" value="EF_hand_dom"/>
</dbReference>
<dbReference type="PROSITE" id="PS00107">
    <property type="entry name" value="PROTEIN_KINASE_ATP"/>
    <property type="match status" value="1"/>
</dbReference>
<dbReference type="GO" id="GO:0004674">
    <property type="term" value="F:protein serine/threonine kinase activity"/>
    <property type="evidence" value="ECO:0007669"/>
    <property type="project" value="UniProtKB-KW"/>
</dbReference>
<dbReference type="PROSITE" id="PS50011">
    <property type="entry name" value="PROTEIN_KINASE_DOM"/>
    <property type="match status" value="1"/>
</dbReference>
<evidence type="ECO:0000256" key="5">
    <source>
        <dbReference type="ARBA" id="ARBA00022837"/>
    </source>
</evidence>
<evidence type="ECO:0000256" key="12">
    <source>
        <dbReference type="SAM" id="MobiDB-lite"/>
    </source>
</evidence>
<feature type="domain" description="EF-hand" evidence="14">
    <location>
        <begin position="593"/>
        <end position="628"/>
    </location>
</feature>
<dbReference type="PANTHER" id="PTHR24350">
    <property type="entry name" value="SERINE/THREONINE-PROTEIN KINASE IAL-RELATED"/>
    <property type="match status" value="1"/>
</dbReference>
<keyword evidence="16" id="KW-1185">Reference proteome</keyword>
<evidence type="ECO:0000256" key="3">
    <source>
        <dbReference type="ARBA" id="ARBA00022741"/>
    </source>
</evidence>
<dbReference type="Proteomes" id="UP001295423">
    <property type="component" value="Unassembled WGS sequence"/>
</dbReference>
<feature type="cross-link" description="Glycyl lysine isopeptide (Lys-Gly) (interchain with G-Cter in SUMO2)" evidence="10">
    <location>
        <position position="257"/>
    </location>
</feature>
<evidence type="ECO:0000256" key="10">
    <source>
        <dbReference type="PIRSR" id="PIRSR630616-3"/>
    </source>
</evidence>